<comment type="caution">
    <text evidence="2">The sequence shown here is derived from an EMBL/GenBank/DDBJ whole genome shotgun (WGS) entry which is preliminary data.</text>
</comment>
<sequence>MLSNGGTCRCHPSKEDELRNARKEGELLCPRKGTPRQSRREAKRRSRREAKRRFRREAKRRSRRGASFGLCEGRWSFAVVEGRGSSLTSSSAEARVDVNVLERGELRLPRRRRSSTPSKEANFDSLEGGELRLPRKGRSFDALGGRCPSPLATQGR</sequence>
<feature type="region of interest" description="Disordered" evidence="1">
    <location>
        <begin position="1"/>
        <end position="65"/>
    </location>
</feature>
<dbReference type="AlphaFoldDB" id="A0A550BTT7"/>
<reference evidence="2 3" key="1">
    <citation type="journal article" date="2019" name="New Phytol.">
        <title>Comparative genomics reveals unique wood-decay strategies and fruiting body development in the Schizophyllaceae.</title>
        <authorList>
            <person name="Almasi E."/>
            <person name="Sahu N."/>
            <person name="Krizsan K."/>
            <person name="Balint B."/>
            <person name="Kovacs G.M."/>
            <person name="Kiss B."/>
            <person name="Cseklye J."/>
            <person name="Drula E."/>
            <person name="Henrissat B."/>
            <person name="Nagy I."/>
            <person name="Chovatia M."/>
            <person name="Adam C."/>
            <person name="LaButti K."/>
            <person name="Lipzen A."/>
            <person name="Riley R."/>
            <person name="Grigoriev I.V."/>
            <person name="Nagy L.G."/>
        </authorList>
    </citation>
    <scope>NUCLEOTIDE SEQUENCE [LARGE SCALE GENOMIC DNA]</scope>
    <source>
        <strain evidence="2 3">NL-1724</strain>
    </source>
</reference>
<feature type="region of interest" description="Disordered" evidence="1">
    <location>
        <begin position="108"/>
        <end position="156"/>
    </location>
</feature>
<gene>
    <name evidence="2" type="ORF">BD626DRAFT_268627</name>
</gene>
<evidence type="ECO:0000256" key="1">
    <source>
        <dbReference type="SAM" id="MobiDB-lite"/>
    </source>
</evidence>
<dbReference type="EMBL" id="VDMD01000084">
    <property type="protein sequence ID" value="TRM55960.1"/>
    <property type="molecule type" value="Genomic_DNA"/>
</dbReference>
<feature type="compositionally biased region" description="Basic residues" evidence="1">
    <location>
        <begin position="41"/>
        <end position="64"/>
    </location>
</feature>
<organism evidence="2 3">
    <name type="scientific">Schizophyllum amplum</name>
    <dbReference type="NCBI Taxonomy" id="97359"/>
    <lineage>
        <taxon>Eukaryota</taxon>
        <taxon>Fungi</taxon>
        <taxon>Dikarya</taxon>
        <taxon>Basidiomycota</taxon>
        <taxon>Agaricomycotina</taxon>
        <taxon>Agaricomycetes</taxon>
        <taxon>Agaricomycetidae</taxon>
        <taxon>Agaricales</taxon>
        <taxon>Schizophyllaceae</taxon>
        <taxon>Schizophyllum</taxon>
    </lineage>
</organism>
<dbReference type="Proteomes" id="UP000320762">
    <property type="component" value="Unassembled WGS sequence"/>
</dbReference>
<proteinExistence type="predicted"/>
<accession>A0A550BTT7</accession>
<keyword evidence="3" id="KW-1185">Reference proteome</keyword>
<evidence type="ECO:0000313" key="2">
    <source>
        <dbReference type="EMBL" id="TRM55960.1"/>
    </source>
</evidence>
<evidence type="ECO:0000313" key="3">
    <source>
        <dbReference type="Proteomes" id="UP000320762"/>
    </source>
</evidence>
<feature type="compositionally biased region" description="Basic and acidic residues" evidence="1">
    <location>
        <begin position="12"/>
        <end position="26"/>
    </location>
</feature>
<name>A0A550BTT7_9AGAR</name>
<protein>
    <submittedName>
        <fullName evidence="2">Uncharacterized protein</fullName>
    </submittedName>
</protein>